<keyword evidence="1" id="KW-1133">Transmembrane helix</keyword>
<evidence type="ECO:0000256" key="1">
    <source>
        <dbReference type="SAM" id="Phobius"/>
    </source>
</evidence>
<evidence type="ECO:0000259" key="2">
    <source>
        <dbReference type="Pfam" id="PF13612"/>
    </source>
</evidence>
<dbReference type="Pfam" id="PF13612">
    <property type="entry name" value="DDE_Tnp_1_3"/>
    <property type="match status" value="1"/>
</dbReference>
<dbReference type="AlphaFoldDB" id="A0A068R3G4"/>
<reference evidence="3 4" key="1">
    <citation type="submission" date="2013-07" db="EMBL/GenBank/DDBJ databases">
        <authorList>
            <person name="Genoscope - CEA"/>
        </authorList>
    </citation>
    <scope>NUCLEOTIDE SEQUENCE [LARGE SCALE GENOMIC DNA]</scope>
    <source>
        <strain evidence="3 4">G6</strain>
    </source>
</reference>
<organism evidence="3 4">
    <name type="scientific">Xenorhabdus poinarii G6</name>
    <dbReference type="NCBI Taxonomy" id="1354304"/>
    <lineage>
        <taxon>Bacteria</taxon>
        <taxon>Pseudomonadati</taxon>
        <taxon>Pseudomonadota</taxon>
        <taxon>Gammaproteobacteria</taxon>
        <taxon>Enterobacterales</taxon>
        <taxon>Morganellaceae</taxon>
        <taxon>Xenorhabdus</taxon>
    </lineage>
</organism>
<protein>
    <submittedName>
        <fullName evidence="3">Transposase</fullName>
    </submittedName>
</protein>
<dbReference type="Proteomes" id="UP000032735">
    <property type="component" value="Chromosome"/>
</dbReference>
<dbReference type="STRING" id="1354304.XPG1_2132"/>
<accession>A0A068R3G4</accession>
<evidence type="ECO:0000313" key="3">
    <source>
        <dbReference type="EMBL" id="CDG21787.1"/>
    </source>
</evidence>
<name>A0A068R3G4_9GAMM</name>
<evidence type="ECO:0000313" key="4">
    <source>
        <dbReference type="Proteomes" id="UP000032735"/>
    </source>
</evidence>
<dbReference type="HOGENOM" id="CLU_073308_5_1_6"/>
<sequence>MSNHRHFKTFYLGFIWQYHRNDFPILLSYIRFIGIASSVLVPFCSYLTHLKGKPTGLFVIDFTHLCVCHNIRIPRHKVFDGVANHLKDAEFMAYFGSYNLMAGAA</sequence>
<keyword evidence="1" id="KW-0812">Transmembrane</keyword>
<gene>
    <name evidence="3" type="ORF">XPG1_2132</name>
</gene>
<dbReference type="KEGG" id="xpo:XPG1_2132"/>
<dbReference type="InterPro" id="IPR025668">
    <property type="entry name" value="Tnp_DDE_dom"/>
</dbReference>
<feature type="transmembrane region" description="Helical" evidence="1">
    <location>
        <begin position="26"/>
        <end position="47"/>
    </location>
</feature>
<feature type="domain" description="Transposase DDE" evidence="2">
    <location>
        <begin position="51"/>
        <end position="89"/>
    </location>
</feature>
<keyword evidence="1" id="KW-0472">Membrane</keyword>
<dbReference type="EMBL" id="FO704551">
    <property type="protein sequence ID" value="CDG21787.1"/>
    <property type="molecule type" value="Genomic_DNA"/>
</dbReference>
<keyword evidence="4" id="KW-1185">Reference proteome</keyword>
<proteinExistence type="predicted"/>